<name>A0A8S0VSY6_CYCAE</name>
<keyword evidence="1" id="KW-0694">RNA-binding</keyword>
<evidence type="ECO:0000256" key="1">
    <source>
        <dbReference type="ARBA" id="ARBA00022884"/>
    </source>
</evidence>
<keyword evidence="3" id="KW-0472">Membrane</keyword>
<keyword evidence="3" id="KW-1133">Transmembrane helix</keyword>
<feature type="domain" description="Mei2-like C-terminal RNA recognition motif" evidence="4">
    <location>
        <begin position="768"/>
        <end position="864"/>
    </location>
</feature>
<dbReference type="AlphaFoldDB" id="A0A8S0VSY6"/>
<gene>
    <name evidence="5" type="ORF">AAE3_LOCUS1277</name>
</gene>
<feature type="region of interest" description="Disordered" evidence="2">
    <location>
        <begin position="924"/>
        <end position="964"/>
    </location>
</feature>
<dbReference type="InterPro" id="IPR007201">
    <property type="entry name" value="Mei2-like_Rrm_C"/>
</dbReference>
<dbReference type="GO" id="GO:0003723">
    <property type="term" value="F:RNA binding"/>
    <property type="evidence" value="ECO:0007669"/>
    <property type="project" value="UniProtKB-KW"/>
</dbReference>
<dbReference type="PANTHER" id="PTHR23189">
    <property type="entry name" value="RNA RECOGNITION MOTIF-CONTAINING"/>
    <property type="match status" value="1"/>
</dbReference>
<feature type="compositionally biased region" description="Acidic residues" evidence="2">
    <location>
        <begin position="165"/>
        <end position="175"/>
    </location>
</feature>
<feature type="compositionally biased region" description="Basic and acidic residues" evidence="2">
    <location>
        <begin position="938"/>
        <end position="951"/>
    </location>
</feature>
<keyword evidence="3" id="KW-0812">Transmembrane</keyword>
<accession>A0A8S0VSY6</accession>
<feature type="region of interest" description="Disordered" evidence="2">
    <location>
        <begin position="1"/>
        <end position="20"/>
    </location>
</feature>
<feature type="transmembrane region" description="Helical" evidence="3">
    <location>
        <begin position="28"/>
        <end position="49"/>
    </location>
</feature>
<evidence type="ECO:0000256" key="2">
    <source>
        <dbReference type="SAM" id="MobiDB-lite"/>
    </source>
</evidence>
<dbReference type="SUPFAM" id="SSF54928">
    <property type="entry name" value="RNA-binding domain, RBD"/>
    <property type="match status" value="1"/>
</dbReference>
<dbReference type="Pfam" id="PF04059">
    <property type="entry name" value="RRM_2"/>
    <property type="match status" value="1"/>
</dbReference>
<organism evidence="5 6">
    <name type="scientific">Cyclocybe aegerita</name>
    <name type="common">Black poplar mushroom</name>
    <name type="synonym">Agrocybe aegerita</name>
    <dbReference type="NCBI Taxonomy" id="1973307"/>
    <lineage>
        <taxon>Eukaryota</taxon>
        <taxon>Fungi</taxon>
        <taxon>Dikarya</taxon>
        <taxon>Basidiomycota</taxon>
        <taxon>Agaricomycotina</taxon>
        <taxon>Agaricomycetes</taxon>
        <taxon>Agaricomycetidae</taxon>
        <taxon>Agaricales</taxon>
        <taxon>Agaricineae</taxon>
        <taxon>Bolbitiaceae</taxon>
        <taxon>Cyclocybe</taxon>
    </lineage>
</organism>
<comment type="caution">
    <text evidence="5">The sequence shown here is derived from an EMBL/GenBank/DDBJ whole genome shotgun (WGS) entry which is preliminary data.</text>
</comment>
<evidence type="ECO:0000259" key="4">
    <source>
        <dbReference type="Pfam" id="PF04059"/>
    </source>
</evidence>
<feature type="region of interest" description="Disordered" evidence="2">
    <location>
        <begin position="111"/>
        <end position="178"/>
    </location>
</feature>
<evidence type="ECO:0000313" key="6">
    <source>
        <dbReference type="Proteomes" id="UP000467700"/>
    </source>
</evidence>
<evidence type="ECO:0000313" key="5">
    <source>
        <dbReference type="EMBL" id="CAA7259119.1"/>
    </source>
</evidence>
<dbReference type="InterPro" id="IPR012677">
    <property type="entry name" value="Nucleotide-bd_a/b_plait_sf"/>
</dbReference>
<protein>
    <recommendedName>
        <fullName evidence="4">Mei2-like C-terminal RNA recognition motif domain-containing protein</fullName>
    </recommendedName>
</protein>
<dbReference type="Proteomes" id="UP000467700">
    <property type="component" value="Unassembled WGS sequence"/>
</dbReference>
<feature type="compositionally biased region" description="Low complexity" evidence="2">
    <location>
        <begin position="130"/>
        <end position="146"/>
    </location>
</feature>
<reference evidence="5 6" key="1">
    <citation type="submission" date="2020-01" db="EMBL/GenBank/DDBJ databases">
        <authorList>
            <person name="Gupta K D."/>
        </authorList>
    </citation>
    <scope>NUCLEOTIDE SEQUENCE [LARGE SCALE GENOMIC DNA]</scope>
</reference>
<feature type="compositionally biased region" description="Basic and acidic residues" evidence="2">
    <location>
        <begin position="147"/>
        <end position="164"/>
    </location>
</feature>
<feature type="compositionally biased region" description="Basic residues" evidence="2">
    <location>
        <begin position="111"/>
        <end position="123"/>
    </location>
</feature>
<keyword evidence="6" id="KW-1185">Reference proteome</keyword>
<dbReference type="InterPro" id="IPR035979">
    <property type="entry name" value="RBD_domain_sf"/>
</dbReference>
<sequence length="964" mass="105457">MSDASNSAPNVHRPHSSRLQHSPSLPNIWYVAAGLLFLYFTSLTIFLILCGQVSPAFWSYPSRNGEKRDGHIARTFRPLFPKIHLLSSPSEKPDARSRHVKYASIDPVYRKKTTSAKTHARRRTERDQPHSLLTPPLTPSSSIRTTASRDSREGAGTQQDHEEPNTSEEITDTDPDSTRIVLLGNVNSCVTMDALEAAVLETLSSAPVDANAVSTNADGGSTLATRYRRPFIRGVNQRVLQPEGLVPVGFHDVRVAKIIRDLVSNPDSVQMPQCLGDATDGAGKPVGRLSARLVTAEELSKRLGNSPFLGSIDGAFFLSIQKISPNVIPQEATSAIDDVARAVEAMKMSDEKPEQNFTRGNINSFVLQSIVKSFGSIRFFTYSREEVNEDNSTSLIYRIEYHDTRDADVAYKELEGQTMFGMKIGVFGKAESPTRPAQKAPVVGEIPFPSVSTSVDSLDRLNIRHAGAQSGIRTRIGYPPDSTAQNVSGNQDATIPVISVQGGEPSPTFFYTTPFPEASGHQLDATTQVTSSNAAHQWDADTTYRTDLIPPCYTPDGVCSYCPSRGAMHSHSLGPKPGYGHYPMSPQPSMYYAMPMAGPIQPHPAHGAPSNMVSVVPMPPRGAVGYDYVDPQQQVIPNGAWGPFDPTAAGVAAAPNVGMVPMHMGGPPPPPSLTVNVEDATLASAARPYPVYMQIRTPEPYPIQHPGVEGNSPGVPTMSPNLGRAGIGGGVATTPGSSSPGSLHAGAPGVHDRNQLNLARIEEGLDTRTTVMIKNIPNKMSDIDLLEYIGKICPRRIDFFYLRMDFQNGCNVGYAFVNFIHVQDLLRFAKAKLGEKWNMFSSEKVLQMSYANYQGKEALVEKFKNSAIMDEREAWRPRIFYSSGPSQGLLEPFPPPTHIRRKERSSHNRGALFVPGVNGHGSLTNAHGLFHSARRPRRENENENSYRHENKMTSYHKTPNYRAR</sequence>
<dbReference type="OrthoDB" id="417481at2759"/>
<dbReference type="EMBL" id="CACVBS010000013">
    <property type="protein sequence ID" value="CAA7259119.1"/>
    <property type="molecule type" value="Genomic_DNA"/>
</dbReference>
<evidence type="ECO:0000256" key="3">
    <source>
        <dbReference type="SAM" id="Phobius"/>
    </source>
</evidence>
<dbReference type="Gene3D" id="3.30.70.330">
    <property type="match status" value="1"/>
</dbReference>
<proteinExistence type="predicted"/>